<gene>
    <name evidence="2" type="ORF">CCE28_10915</name>
</gene>
<dbReference type="GO" id="GO:0004519">
    <property type="term" value="F:endonuclease activity"/>
    <property type="evidence" value="ECO:0007669"/>
    <property type="project" value="InterPro"/>
</dbReference>
<name>A0A267MIW8_9FIRM</name>
<dbReference type="InterPro" id="IPR027434">
    <property type="entry name" value="Homing_endonucl"/>
</dbReference>
<feature type="domain" description="Homing endonuclease LAGLIDADG" evidence="1">
    <location>
        <begin position="5"/>
        <end position="110"/>
    </location>
</feature>
<keyword evidence="3" id="KW-1185">Reference proteome</keyword>
<evidence type="ECO:0000313" key="3">
    <source>
        <dbReference type="Proteomes" id="UP000216024"/>
    </source>
</evidence>
<dbReference type="Pfam" id="PF03161">
    <property type="entry name" value="LAGLIDADG_2"/>
    <property type="match status" value="1"/>
</dbReference>
<dbReference type="InterPro" id="IPR004860">
    <property type="entry name" value="LAGLIDADG_dom"/>
</dbReference>
<sequence length="130" mass="15004">MERNSIIGSLLGDGSLALYGRSKNAHYRDHGCDAQMPYRKWKAKMLSNLGFKFNENCKYGKLSSPSYPLLTELYNMFYKNKVKILNYENIKLLDHAIGLACLYMDDGSLVIDSSHRKIAFFYSHAFQYIL</sequence>
<comment type="caution">
    <text evidence="2">The sequence shown here is derived from an EMBL/GenBank/DDBJ whole genome shotgun (WGS) entry which is preliminary data.</text>
</comment>
<dbReference type="OrthoDB" id="2351986at2"/>
<evidence type="ECO:0000313" key="2">
    <source>
        <dbReference type="EMBL" id="PAB59362.1"/>
    </source>
</evidence>
<evidence type="ECO:0000259" key="1">
    <source>
        <dbReference type="Pfam" id="PF03161"/>
    </source>
</evidence>
<reference evidence="2 3" key="1">
    <citation type="submission" date="2017-06" db="EMBL/GenBank/DDBJ databases">
        <title>Draft genome sequence of anaerobic fermentative bacterium Anaeromicrobium sediminis DY2726D isolated from West Pacific Ocean sediments.</title>
        <authorList>
            <person name="Zeng X."/>
        </authorList>
    </citation>
    <scope>NUCLEOTIDE SEQUENCE [LARGE SCALE GENOMIC DNA]</scope>
    <source>
        <strain evidence="2 3">DY2726D</strain>
    </source>
</reference>
<dbReference type="Gene3D" id="3.10.28.10">
    <property type="entry name" value="Homing endonucleases"/>
    <property type="match status" value="1"/>
</dbReference>
<proteinExistence type="predicted"/>
<protein>
    <recommendedName>
        <fullName evidence="1">Homing endonuclease LAGLIDADG domain-containing protein</fullName>
    </recommendedName>
</protein>
<organism evidence="2 3">
    <name type="scientific">Anaeromicrobium sediminis</name>
    <dbReference type="NCBI Taxonomy" id="1478221"/>
    <lineage>
        <taxon>Bacteria</taxon>
        <taxon>Bacillati</taxon>
        <taxon>Bacillota</taxon>
        <taxon>Clostridia</taxon>
        <taxon>Peptostreptococcales</taxon>
        <taxon>Thermotaleaceae</taxon>
        <taxon>Anaeromicrobium</taxon>
    </lineage>
</organism>
<dbReference type="EMBL" id="NIBG01000008">
    <property type="protein sequence ID" value="PAB59362.1"/>
    <property type="molecule type" value="Genomic_DNA"/>
</dbReference>
<dbReference type="Proteomes" id="UP000216024">
    <property type="component" value="Unassembled WGS sequence"/>
</dbReference>
<dbReference type="SUPFAM" id="SSF55608">
    <property type="entry name" value="Homing endonucleases"/>
    <property type="match status" value="1"/>
</dbReference>
<dbReference type="AlphaFoldDB" id="A0A267MIW8"/>
<accession>A0A267MIW8</accession>